<dbReference type="InterPro" id="IPR002867">
    <property type="entry name" value="IBR_dom"/>
</dbReference>
<dbReference type="InterPro" id="IPR031127">
    <property type="entry name" value="E3_UB_ligase_RBR"/>
</dbReference>
<evidence type="ECO:0000256" key="7">
    <source>
        <dbReference type="ARBA" id="ARBA00022786"/>
    </source>
</evidence>
<dbReference type="PROSITE" id="PS51873">
    <property type="entry name" value="TRIAD"/>
    <property type="match status" value="1"/>
</dbReference>
<dbReference type="OrthoDB" id="10009520at2759"/>
<dbReference type="Pfam" id="PF01485">
    <property type="entry name" value="IBR"/>
    <property type="match status" value="1"/>
</dbReference>
<name>A0A4P9ZHZ0_9ASCO</name>
<keyword evidence="4" id="KW-0479">Metal-binding</keyword>
<dbReference type="AlphaFoldDB" id="A0A4P9ZHZ0"/>
<sequence length="608" mass="70570">MSDETGDYDSDLSFKFDDDGYSSDEAFEGRVAKLSLALPSPNHLSKLTFRSFSMETFILESLVEKAEELKSQFLVQFLVDELLIMLQHKNWLKLEVLSEYYDNWPRFRDACGLTDTRGEKHKFRQIRDFTCPICCETGDLVVFSLLCQHEFCSPCYQKYVESAAFQNDIIRCMEPLCHFALLHTHIVALFGARDGQKRLAEELRFQSGKSEEIHEDNEHVNFSQDAGVDDQPSKDLKSLGTSFSISAELFFDIVQFSGTQHSTESDAKSKYPFITSYALLQAVRSLIDAKFQTFRWCPAHDCNEVIELESAEDYRDVDYKTCSQLKKVPIVLCNKSHEFCFNCQYENHLPLPCELASRWITKCSDDSETLNWLQVNTQSCPKCHALIEKNGGCNHITCKKCAHEFCWICFGDWTLHKSNNWVCSRYDHKAVKNIADKNSKRKQSLSRYLHHYKRFAVHQVSMTGDYKTLATLQAQVINYMKHRPLEYSDETTWNDVQFLSNLYRGLCAGRRTLMWSYVFTFFLKQNNFSAIFESMQDFLNDTVEKLSQLFETFKKLDPSKASLMLIGCKREKFKNLTSLVLQRRRMLINHASKCLEEGDMAFVNHIDL</sequence>
<evidence type="ECO:0000313" key="10">
    <source>
        <dbReference type="EMBL" id="RKP32796.1"/>
    </source>
</evidence>
<dbReference type="Pfam" id="PF22191">
    <property type="entry name" value="IBR_1"/>
    <property type="match status" value="1"/>
</dbReference>
<dbReference type="FunFam" id="1.20.120.1750:FF:000002">
    <property type="entry name" value="RBR-type E3 ubiquitin transferase"/>
    <property type="match status" value="1"/>
</dbReference>
<dbReference type="InterPro" id="IPR013083">
    <property type="entry name" value="Znf_RING/FYVE/PHD"/>
</dbReference>
<dbReference type="InterPro" id="IPR044066">
    <property type="entry name" value="TRIAD_supradom"/>
</dbReference>
<dbReference type="GO" id="GO:0016567">
    <property type="term" value="P:protein ubiquitination"/>
    <property type="evidence" value="ECO:0007669"/>
    <property type="project" value="InterPro"/>
</dbReference>
<dbReference type="Proteomes" id="UP000268321">
    <property type="component" value="Unassembled WGS sequence"/>
</dbReference>
<keyword evidence="11" id="KW-1185">Reference proteome</keyword>
<dbReference type="Gene3D" id="3.30.40.10">
    <property type="entry name" value="Zinc/RING finger domain, C3HC4 (zinc finger)"/>
    <property type="match status" value="1"/>
</dbReference>
<dbReference type="GO" id="GO:0008270">
    <property type="term" value="F:zinc ion binding"/>
    <property type="evidence" value="ECO:0007669"/>
    <property type="project" value="UniProtKB-KW"/>
</dbReference>
<comment type="catalytic activity">
    <reaction evidence="1">
        <text>[E2 ubiquitin-conjugating enzyme]-S-ubiquitinyl-L-cysteine + [acceptor protein]-L-lysine = [E2 ubiquitin-conjugating enzyme]-L-cysteine + [acceptor protein]-N(6)-ubiquitinyl-L-lysine.</text>
        <dbReference type="EC" id="2.3.2.31"/>
    </reaction>
</comment>
<evidence type="ECO:0000256" key="1">
    <source>
        <dbReference type="ARBA" id="ARBA00001798"/>
    </source>
</evidence>
<dbReference type="PANTHER" id="PTHR11685">
    <property type="entry name" value="RBR FAMILY RING FINGER AND IBR DOMAIN-CONTAINING"/>
    <property type="match status" value="1"/>
</dbReference>
<dbReference type="EC" id="2.3.2.31" evidence="2"/>
<gene>
    <name evidence="10" type="ORF">METBISCDRAFT_25367</name>
</gene>
<organism evidence="10 11">
    <name type="scientific">Metschnikowia bicuspidata</name>
    <dbReference type="NCBI Taxonomy" id="27322"/>
    <lineage>
        <taxon>Eukaryota</taxon>
        <taxon>Fungi</taxon>
        <taxon>Dikarya</taxon>
        <taxon>Ascomycota</taxon>
        <taxon>Saccharomycotina</taxon>
        <taxon>Pichiomycetes</taxon>
        <taxon>Metschnikowiaceae</taxon>
        <taxon>Metschnikowia</taxon>
    </lineage>
</organism>
<dbReference type="PROSITE" id="PS00518">
    <property type="entry name" value="ZF_RING_1"/>
    <property type="match status" value="1"/>
</dbReference>
<evidence type="ECO:0000256" key="2">
    <source>
        <dbReference type="ARBA" id="ARBA00012251"/>
    </source>
</evidence>
<evidence type="ECO:0000259" key="9">
    <source>
        <dbReference type="PROSITE" id="PS51873"/>
    </source>
</evidence>
<keyword evidence="5" id="KW-0677">Repeat</keyword>
<evidence type="ECO:0000256" key="8">
    <source>
        <dbReference type="ARBA" id="ARBA00022833"/>
    </source>
</evidence>
<dbReference type="Gene3D" id="1.20.120.1750">
    <property type="match status" value="1"/>
</dbReference>
<accession>A0A4P9ZHZ0</accession>
<dbReference type="GO" id="GO:0061630">
    <property type="term" value="F:ubiquitin protein ligase activity"/>
    <property type="evidence" value="ECO:0007669"/>
    <property type="project" value="UniProtKB-EC"/>
</dbReference>
<evidence type="ECO:0000313" key="11">
    <source>
        <dbReference type="Proteomes" id="UP000268321"/>
    </source>
</evidence>
<dbReference type="EMBL" id="ML004429">
    <property type="protein sequence ID" value="RKP32796.1"/>
    <property type="molecule type" value="Genomic_DNA"/>
</dbReference>
<dbReference type="InterPro" id="IPR001841">
    <property type="entry name" value="Znf_RING"/>
</dbReference>
<protein>
    <recommendedName>
        <fullName evidence="2">RBR-type E3 ubiquitin transferase</fullName>
        <ecNumber evidence="2">2.3.2.31</ecNumber>
    </recommendedName>
</protein>
<reference evidence="11" key="1">
    <citation type="journal article" date="2018" name="Nat. Microbiol.">
        <title>Leveraging single-cell genomics to expand the fungal tree of life.</title>
        <authorList>
            <person name="Ahrendt S.R."/>
            <person name="Quandt C.A."/>
            <person name="Ciobanu D."/>
            <person name="Clum A."/>
            <person name="Salamov A."/>
            <person name="Andreopoulos B."/>
            <person name="Cheng J.F."/>
            <person name="Woyke T."/>
            <person name="Pelin A."/>
            <person name="Henrissat B."/>
            <person name="Reynolds N.K."/>
            <person name="Benny G.L."/>
            <person name="Smith M.E."/>
            <person name="James T.Y."/>
            <person name="Grigoriev I.V."/>
        </authorList>
    </citation>
    <scope>NUCLEOTIDE SEQUENCE [LARGE SCALE GENOMIC DNA]</scope>
    <source>
        <strain evidence="11">Baker2002</strain>
    </source>
</reference>
<keyword evidence="8" id="KW-0862">Zinc</keyword>
<keyword evidence="3" id="KW-0808">Transferase</keyword>
<keyword evidence="7" id="KW-0833">Ubl conjugation pathway</keyword>
<dbReference type="Pfam" id="PF00097">
    <property type="entry name" value="zf-C3HC4"/>
    <property type="match status" value="1"/>
</dbReference>
<keyword evidence="6" id="KW-0863">Zinc-finger</keyword>
<dbReference type="SUPFAM" id="SSF57850">
    <property type="entry name" value="RING/U-box"/>
    <property type="match status" value="2"/>
</dbReference>
<evidence type="ECO:0000256" key="5">
    <source>
        <dbReference type="ARBA" id="ARBA00022737"/>
    </source>
</evidence>
<proteinExistence type="predicted"/>
<evidence type="ECO:0000256" key="6">
    <source>
        <dbReference type="ARBA" id="ARBA00022771"/>
    </source>
</evidence>
<feature type="domain" description="RING-type" evidence="9">
    <location>
        <begin position="127"/>
        <end position="427"/>
    </location>
</feature>
<dbReference type="SMART" id="SM00647">
    <property type="entry name" value="IBR"/>
    <property type="match status" value="2"/>
</dbReference>
<dbReference type="SMART" id="SM00184">
    <property type="entry name" value="RING"/>
    <property type="match status" value="2"/>
</dbReference>
<evidence type="ECO:0000256" key="3">
    <source>
        <dbReference type="ARBA" id="ARBA00022679"/>
    </source>
</evidence>
<dbReference type="InterPro" id="IPR017907">
    <property type="entry name" value="Znf_RING_CS"/>
</dbReference>
<dbReference type="InterPro" id="IPR018957">
    <property type="entry name" value="Znf_C3HC4_RING-type"/>
</dbReference>
<evidence type="ECO:0000256" key="4">
    <source>
        <dbReference type="ARBA" id="ARBA00022723"/>
    </source>
</evidence>